<keyword evidence="1" id="KW-0479">Metal-binding</keyword>
<dbReference type="EMBL" id="JAWDGP010007114">
    <property type="protein sequence ID" value="KAK3729776.1"/>
    <property type="molecule type" value="Genomic_DNA"/>
</dbReference>
<name>A0AAE0Y251_9GAST</name>
<feature type="compositionally biased region" description="Low complexity" evidence="4">
    <location>
        <begin position="58"/>
        <end position="73"/>
    </location>
</feature>
<evidence type="ECO:0000256" key="1">
    <source>
        <dbReference type="ARBA" id="ARBA00022723"/>
    </source>
</evidence>
<dbReference type="Pfam" id="PF00412">
    <property type="entry name" value="LIM"/>
    <property type="match status" value="1"/>
</dbReference>
<evidence type="ECO:0000313" key="6">
    <source>
        <dbReference type="EMBL" id="KAK3729776.1"/>
    </source>
</evidence>
<evidence type="ECO:0000256" key="3">
    <source>
        <dbReference type="ARBA" id="ARBA00023038"/>
    </source>
</evidence>
<feature type="compositionally biased region" description="Low complexity" evidence="4">
    <location>
        <begin position="111"/>
        <end position="122"/>
    </location>
</feature>
<dbReference type="AlphaFoldDB" id="A0AAE0Y251"/>
<keyword evidence="7" id="KW-1185">Reference proteome</keyword>
<feature type="compositionally biased region" description="Low complexity" evidence="4">
    <location>
        <begin position="19"/>
        <end position="33"/>
    </location>
</feature>
<dbReference type="GO" id="GO:0046872">
    <property type="term" value="F:metal ion binding"/>
    <property type="evidence" value="ECO:0007669"/>
    <property type="project" value="UniProtKB-KW"/>
</dbReference>
<proteinExistence type="predicted"/>
<dbReference type="Proteomes" id="UP001283361">
    <property type="component" value="Unassembled WGS sequence"/>
</dbReference>
<feature type="compositionally biased region" description="Polar residues" evidence="4">
    <location>
        <begin position="41"/>
        <end position="53"/>
    </location>
</feature>
<feature type="compositionally biased region" description="Basic and acidic residues" evidence="4">
    <location>
        <begin position="1"/>
        <end position="10"/>
    </location>
</feature>
<evidence type="ECO:0000256" key="2">
    <source>
        <dbReference type="ARBA" id="ARBA00022833"/>
    </source>
</evidence>
<gene>
    <name evidence="6" type="ORF">RRG08_022089</name>
</gene>
<reference evidence="6" key="1">
    <citation type="journal article" date="2023" name="G3 (Bethesda)">
        <title>A reference genome for the long-term kleptoplast-retaining sea slug Elysia crispata morphotype clarki.</title>
        <authorList>
            <person name="Eastman K.E."/>
            <person name="Pendleton A.L."/>
            <person name="Shaikh M.A."/>
            <person name="Suttiyut T."/>
            <person name="Ogas R."/>
            <person name="Tomko P."/>
            <person name="Gavelis G."/>
            <person name="Widhalm J.R."/>
            <person name="Wisecaver J.H."/>
        </authorList>
    </citation>
    <scope>NUCLEOTIDE SEQUENCE</scope>
    <source>
        <strain evidence="6">ECLA1</strain>
    </source>
</reference>
<keyword evidence="2" id="KW-0862">Zinc</keyword>
<feature type="region of interest" description="Disordered" evidence="4">
    <location>
        <begin position="1"/>
        <end position="73"/>
    </location>
</feature>
<dbReference type="CDD" id="cd08368">
    <property type="entry name" value="LIM"/>
    <property type="match status" value="1"/>
</dbReference>
<evidence type="ECO:0000259" key="5">
    <source>
        <dbReference type="Pfam" id="PF00412"/>
    </source>
</evidence>
<dbReference type="InterPro" id="IPR001781">
    <property type="entry name" value="Znf_LIM"/>
</dbReference>
<dbReference type="Gene3D" id="2.10.110.10">
    <property type="entry name" value="Cysteine Rich Protein"/>
    <property type="match status" value="1"/>
</dbReference>
<organism evidence="6 7">
    <name type="scientific">Elysia crispata</name>
    <name type="common">lettuce slug</name>
    <dbReference type="NCBI Taxonomy" id="231223"/>
    <lineage>
        <taxon>Eukaryota</taxon>
        <taxon>Metazoa</taxon>
        <taxon>Spiralia</taxon>
        <taxon>Lophotrochozoa</taxon>
        <taxon>Mollusca</taxon>
        <taxon>Gastropoda</taxon>
        <taxon>Heterobranchia</taxon>
        <taxon>Euthyneura</taxon>
        <taxon>Panpulmonata</taxon>
        <taxon>Sacoglossa</taxon>
        <taxon>Placobranchoidea</taxon>
        <taxon>Plakobranchidae</taxon>
        <taxon>Elysia</taxon>
    </lineage>
</organism>
<evidence type="ECO:0000313" key="7">
    <source>
        <dbReference type="Proteomes" id="UP001283361"/>
    </source>
</evidence>
<feature type="region of interest" description="Disordered" evidence="4">
    <location>
        <begin position="102"/>
        <end position="137"/>
    </location>
</feature>
<comment type="caution">
    <text evidence="6">The sequence shown here is derived from an EMBL/GenBank/DDBJ whole genome shotgun (WGS) entry which is preliminary data.</text>
</comment>
<accession>A0AAE0Y251</accession>
<feature type="compositionally biased region" description="Basic residues" evidence="4">
    <location>
        <begin position="123"/>
        <end position="136"/>
    </location>
</feature>
<evidence type="ECO:0000256" key="4">
    <source>
        <dbReference type="SAM" id="MobiDB-lite"/>
    </source>
</evidence>
<feature type="domain" description="LIM zinc-binding" evidence="5">
    <location>
        <begin position="144"/>
        <end position="172"/>
    </location>
</feature>
<keyword evidence="3" id="KW-0440">LIM domain</keyword>
<sequence length="244" mass="26503">MDRGSTERKGPPPPLILTPSRLSPVSPELSPLSGILRQKKSSSSGAPAQTQCVTFAGSPTMSRSSTSSLPREPSGMIGNITKGGGLQGVPTVEVSPPFAMQLSPKSRKSVSPSLLRRALSPSLRRRNKIRNSKRSHSTGNVDMCNSCGFPILEESMVSAQGSRYHTSCFRCTSHSEVDSLEMACRARWKNLAKLATTFDRSNYIARVDCARTSRRGNGKLTQSKNVSRLKESSRSVVIYLVFTL</sequence>
<protein>
    <recommendedName>
        <fullName evidence="5">LIM zinc-binding domain-containing protein</fullName>
    </recommendedName>
</protein>